<feature type="binding site" evidence="18">
    <location>
        <position position="60"/>
    </location>
    <ligand>
        <name>K(+)</name>
        <dbReference type="ChEBI" id="CHEBI:29103"/>
    </ligand>
</feature>
<dbReference type="InterPro" id="IPR000631">
    <property type="entry name" value="CARKD"/>
</dbReference>
<reference evidence="23" key="1">
    <citation type="journal article" date="2023" name="Arch. Microbiol.">
        <title>Desulfoferula mesophilus gen. nov. sp. nov., a mesophilic sulfate-reducing bacterium isolated from a brackish lake sediment.</title>
        <authorList>
            <person name="Watanabe T."/>
            <person name="Yabe T."/>
            <person name="Tsuji J.M."/>
            <person name="Fukui M."/>
        </authorList>
    </citation>
    <scope>NUCLEOTIDE SEQUENCE [LARGE SCALE GENOMIC DNA]</scope>
    <source>
        <strain evidence="23">12FAK</strain>
    </source>
</reference>
<dbReference type="Proteomes" id="UP001366166">
    <property type="component" value="Chromosome"/>
</dbReference>
<dbReference type="SUPFAM" id="SSF64153">
    <property type="entry name" value="YjeF N-terminal domain-like"/>
    <property type="match status" value="1"/>
</dbReference>
<evidence type="ECO:0000256" key="9">
    <source>
        <dbReference type="ARBA" id="ARBA00022958"/>
    </source>
</evidence>
<organism evidence="22 23">
    <name type="scientific">Desulfoferula mesophila</name>
    <dbReference type="NCBI Taxonomy" id="3058419"/>
    <lineage>
        <taxon>Bacteria</taxon>
        <taxon>Pseudomonadati</taxon>
        <taxon>Thermodesulfobacteriota</taxon>
        <taxon>Desulfarculia</taxon>
        <taxon>Desulfarculales</taxon>
        <taxon>Desulfarculaceae</taxon>
        <taxon>Desulfoferula</taxon>
    </lineage>
</organism>
<dbReference type="InterPro" id="IPR029056">
    <property type="entry name" value="Ribokinase-like"/>
</dbReference>
<evidence type="ECO:0000256" key="1">
    <source>
        <dbReference type="ARBA" id="ARBA00000013"/>
    </source>
</evidence>
<keyword evidence="13" id="KW-0511">Multifunctional enzyme</keyword>
<dbReference type="RefSeq" id="WP_338604419.1">
    <property type="nucleotide sequence ID" value="NZ_AP028679.1"/>
</dbReference>
<evidence type="ECO:0000256" key="15">
    <source>
        <dbReference type="ARBA" id="ARBA00048238"/>
    </source>
</evidence>
<evidence type="ECO:0000256" key="3">
    <source>
        <dbReference type="ARBA" id="ARBA00006001"/>
    </source>
</evidence>
<accession>A0AAU9EGL4</accession>
<feature type="binding site" evidence="17">
    <location>
        <position position="454"/>
    </location>
    <ligand>
        <name>(6S)-NADPHX</name>
        <dbReference type="ChEBI" id="CHEBI:64076"/>
    </ligand>
</feature>
<dbReference type="SUPFAM" id="SSF53613">
    <property type="entry name" value="Ribokinase-like"/>
    <property type="match status" value="1"/>
</dbReference>
<feature type="binding site" evidence="17">
    <location>
        <position position="336"/>
    </location>
    <ligand>
        <name>(6S)-NADPHX</name>
        <dbReference type="ChEBI" id="CHEBI:64076"/>
    </ligand>
</feature>
<dbReference type="CDD" id="cd01171">
    <property type="entry name" value="YXKO-related"/>
    <property type="match status" value="1"/>
</dbReference>
<dbReference type="GO" id="GO:0005524">
    <property type="term" value="F:ATP binding"/>
    <property type="evidence" value="ECO:0007669"/>
    <property type="project" value="UniProtKB-UniRule"/>
</dbReference>
<evidence type="ECO:0000256" key="13">
    <source>
        <dbReference type="ARBA" id="ARBA00023268"/>
    </source>
</evidence>
<feature type="binding site" evidence="17">
    <location>
        <position position="453"/>
    </location>
    <ligand>
        <name>AMP</name>
        <dbReference type="ChEBI" id="CHEBI:456215"/>
    </ligand>
</feature>
<dbReference type="GO" id="GO:0110051">
    <property type="term" value="P:metabolite repair"/>
    <property type="evidence" value="ECO:0007669"/>
    <property type="project" value="TreeGrafter"/>
</dbReference>
<comment type="catalytic activity">
    <reaction evidence="1 18 19">
        <text>(6R)-NADHX = (6S)-NADHX</text>
        <dbReference type="Rhea" id="RHEA:32215"/>
        <dbReference type="ChEBI" id="CHEBI:64074"/>
        <dbReference type="ChEBI" id="CHEBI:64075"/>
        <dbReference type="EC" id="5.1.99.6"/>
    </reaction>
</comment>
<evidence type="ECO:0000256" key="5">
    <source>
        <dbReference type="ARBA" id="ARBA00022723"/>
    </source>
</evidence>
<keyword evidence="9 18" id="KW-0630">Potassium</keyword>
<feature type="domain" description="YjeF N-terminal" evidence="21">
    <location>
        <begin position="9"/>
        <end position="220"/>
    </location>
</feature>
<dbReference type="InterPro" id="IPR004443">
    <property type="entry name" value="YjeF_N_dom"/>
</dbReference>
<feature type="binding site" evidence="17">
    <location>
        <position position="387"/>
    </location>
    <ligand>
        <name>(6S)-NADPHX</name>
        <dbReference type="ChEBI" id="CHEBI:64076"/>
    </ligand>
</feature>
<dbReference type="Gene3D" id="3.40.1190.20">
    <property type="match status" value="1"/>
</dbReference>
<dbReference type="Gene3D" id="3.40.50.10260">
    <property type="entry name" value="YjeF N-terminal domain"/>
    <property type="match status" value="1"/>
</dbReference>
<comment type="similarity">
    <text evidence="3 19">In the N-terminal section; belongs to the NnrE/AIBP family.</text>
</comment>
<feature type="binding site" evidence="18">
    <location>
        <begin position="59"/>
        <end position="63"/>
    </location>
    <ligand>
        <name>(6S)-NADPHX</name>
        <dbReference type="ChEBI" id="CHEBI:64076"/>
    </ligand>
</feature>
<dbReference type="InterPro" id="IPR017953">
    <property type="entry name" value="Carbohydrate_kinase_pred_CS"/>
</dbReference>
<feature type="domain" description="YjeF C-terminal" evidence="20">
    <location>
        <begin position="230"/>
        <end position="513"/>
    </location>
</feature>
<evidence type="ECO:0000313" key="22">
    <source>
        <dbReference type="EMBL" id="BEQ13106.1"/>
    </source>
</evidence>
<dbReference type="PROSITE" id="PS01050">
    <property type="entry name" value="YJEF_C_2"/>
    <property type="match status" value="1"/>
</dbReference>
<keyword evidence="6 17" id="KW-0547">Nucleotide-binding</keyword>
<evidence type="ECO:0000256" key="6">
    <source>
        <dbReference type="ARBA" id="ARBA00022741"/>
    </source>
</evidence>
<comment type="cofactor">
    <cofactor evidence="17">
        <name>Mg(2+)</name>
        <dbReference type="ChEBI" id="CHEBI:18420"/>
    </cofactor>
</comment>
<evidence type="ECO:0000313" key="23">
    <source>
        <dbReference type="Proteomes" id="UP001366166"/>
    </source>
</evidence>
<comment type="function">
    <text evidence="18">Catalyzes the epimerization of the S- and R-forms of NAD(P)HX, a damaged form of NAD(P)H that is a result of enzymatic or heat-dependent hydration. This is a prerequisite for the S-specific NAD(P)H-hydrate dehydratase to allow the repair of both epimers of NAD(P)HX.</text>
</comment>
<keyword evidence="23" id="KW-1185">Reference proteome</keyword>
<dbReference type="EC" id="4.2.1.136" evidence="19"/>
<dbReference type="EC" id="5.1.99.6" evidence="19"/>
<feature type="binding site" evidence="18">
    <location>
        <position position="164"/>
    </location>
    <ligand>
        <name>(6S)-NADPHX</name>
        <dbReference type="ChEBI" id="CHEBI:64076"/>
    </ligand>
</feature>
<dbReference type="PROSITE" id="PS51385">
    <property type="entry name" value="YJEF_N"/>
    <property type="match status" value="1"/>
</dbReference>
<comment type="catalytic activity">
    <reaction evidence="15 17 19">
        <text>(6S)-NADHX + ADP = AMP + phosphate + NADH + H(+)</text>
        <dbReference type="Rhea" id="RHEA:32223"/>
        <dbReference type="ChEBI" id="CHEBI:15378"/>
        <dbReference type="ChEBI" id="CHEBI:43474"/>
        <dbReference type="ChEBI" id="CHEBI:57945"/>
        <dbReference type="ChEBI" id="CHEBI:64074"/>
        <dbReference type="ChEBI" id="CHEBI:456215"/>
        <dbReference type="ChEBI" id="CHEBI:456216"/>
        <dbReference type="EC" id="4.2.1.136"/>
    </reaction>
</comment>
<dbReference type="PANTHER" id="PTHR12592:SF0">
    <property type="entry name" value="ATP-DEPENDENT (S)-NAD(P)H-HYDRATE DEHYDRATASE"/>
    <property type="match status" value="1"/>
</dbReference>
<dbReference type="EMBL" id="AP028679">
    <property type="protein sequence ID" value="BEQ13106.1"/>
    <property type="molecule type" value="Genomic_DNA"/>
</dbReference>
<evidence type="ECO:0000256" key="10">
    <source>
        <dbReference type="ARBA" id="ARBA00023027"/>
    </source>
</evidence>
<evidence type="ECO:0000256" key="16">
    <source>
        <dbReference type="ARBA" id="ARBA00049209"/>
    </source>
</evidence>
<comment type="similarity">
    <text evidence="17">Belongs to the NnrD/CARKD family.</text>
</comment>
<feature type="binding site" evidence="17">
    <location>
        <begin position="424"/>
        <end position="428"/>
    </location>
    <ligand>
        <name>AMP</name>
        <dbReference type="ChEBI" id="CHEBI:456215"/>
    </ligand>
</feature>
<comment type="catalytic activity">
    <reaction evidence="2 18 19">
        <text>(6R)-NADPHX = (6S)-NADPHX</text>
        <dbReference type="Rhea" id="RHEA:32227"/>
        <dbReference type="ChEBI" id="CHEBI:64076"/>
        <dbReference type="ChEBI" id="CHEBI:64077"/>
        <dbReference type="EC" id="5.1.99.6"/>
    </reaction>
</comment>
<feature type="binding site" evidence="18">
    <location>
        <position position="167"/>
    </location>
    <ligand>
        <name>K(+)</name>
        <dbReference type="ChEBI" id="CHEBI:29103"/>
    </ligand>
</feature>
<dbReference type="GO" id="GO:0052855">
    <property type="term" value="F:ADP-dependent NAD(P)H-hydrate dehydratase activity"/>
    <property type="evidence" value="ECO:0007669"/>
    <property type="project" value="UniProtKB-UniRule"/>
</dbReference>
<comment type="function">
    <text evidence="14 19">Bifunctional enzyme that catalyzes the epimerization of the S- and R-forms of NAD(P)HX and the dehydration of the S-form of NAD(P)HX at the expense of ADP, which is converted to AMP. This allows the repair of both epimers of NAD(P)HX, a damaged form of NAD(P)H that is a result of enzymatic or heat-dependent hydration.</text>
</comment>
<name>A0AAU9EGL4_9BACT</name>
<dbReference type="NCBIfam" id="TIGR00197">
    <property type="entry name" value="yjeF_nterm"/>
    <property type="match status" value="1"/>
</dbReference>
<dbReference type="Pfam" id="PF01256">
    <property type="entry name" value="Carb_kinase"/>
    <property type="match status" value="1"/>
</dbReference>
<dbReference type="PIRSF" id="PIRSF017184">
    <property type="entry name" value="Nnr"/>
    <property type="match status" value="1"/>
</dbReference>
<evidence type="ECO:0000256" key="11">
    <source>
        <dbReference type="ARBA" id="ARBA00023235"/>
    </source>
</evidence>
<evidence type="ECO:0000256" key="7">
    <source>
        <dbReference type="ARBA" id="ARBA00022840"/>
    </source>
</evidence>
<evidence type="ECO:0000256" key="8">
    <source>
        <dbReference type="ARBA" id="ARBA00022857"/>
    </source>
</evidence>
<dbReference type="GO" id="GO:0046872">
    <property type="term" value="F:metal ion binding"/>
    <property type="evidence" value="ECO:0007669"/>
    <property type="project" value="UniProtKB-UniRule"/>
</dbReference>
<keyword evidence="8 17" id="KW-0521">NADP</keyword>
<dbReference type="Pfam" id="PF03853">
    <property type="entry name" value="YjeF_N"/>
    <property type="match status" value="1"/>
</dbReference>
<evidence type="ECO:0000259" key="20">
    <source>
        <dbReference type="PROSITE" id="PS51383"/>
    </source>
</evidence>
<feature type="binding site" evidence="18">
    <location>
        <position position="146"/>
    </location>
    <ligand>
        <name>(6S)-NADPHX</name>
        <dbReference type="ChEBI" id="CHEBI:64076"/>
    </ligand>
</feature>
<dbReference type="AlphaFoldDB" id="A0AAU9EGL4"/>
<comment type="catalytic activity">
    <reaction evidence="16 17 19">
        <text>(6S)-NADPHX + ADP = AMP + phosphate + NADPH + H(+)</text>
        <dbReference type="Rhea" id="RHEA:32235"/>
        <dbReference type="ChEBI" id="CHEBI:15378"/>
        <dbReference type="ChEBI" id="CHEBI:43474"/>
        <dbReference type="ChEBI" id="CHEBI:57783"/>
        <dbReference type="ChEBI" id="CHEBI:64076"/>
        <dbReference type="ChEBI" id="CHEBI:456215"/>
        <dbReference type="ChEBI" id="CHEBI:456216"/>
        <dbReference type="EC" id="4.2.1.136"/>
    </reaction>
</comment>
<keyword evidence="12 17" id="KW-0456">Lyase</keyword>
<feature type="binding site" evidence="18">
    <location>
        <begin position="135"/>
        <end position="141"/>
    </location>
    <ligand>
        <name>(6S)-NADPHX</name>
        <dbReference type="ChEBI" id="CHEBI:64076"/>
    </ligand>
</feature>
<sequence>MILVTAEQMRSCDRRTIEEIGLPGLVLMENAAQGAVRVLVDQVGELEGVPVAVLAGRGNNGGDGLAMARILANQGALCDVYLLAETGALKGDAATNLRVAQACGVRVVEAPDEAGLEALSGEIARHELFIDALLGTGLSKPVSGRYRAAIELLNQLEAPVLAVDIPSGLCADTGAVLGAAVVADFTVTFGLVKQGLILDGAGHSGELFLVDISIPPAVEDDLEVECHLLEADLAAALVNPRPAGAHKGSFGHLLVLGGSPGKSGAPCLAAMGGLRAGAGLVTACLPEELNLAAEIKLTAAMTRPLAQSSQGGLALEVLPTVLELMADCQALVLGPGLGREGDCLELARRLWAQCPGSLVVDADGLFALADGWGKVACGAAQAVITPHPGEAARLLGLTTAQVQADRLGAARALASVGGVVAVLKGAHTIIAEPGGAAWINPTGGPLLASGGSGDVLAGVIGGLMAQGLGSLEAALVGCFVHGLAADLAAEEYGERGLAAEELADWLPRAFAALEEAEVEFSEEGAPC</sequence>
<comment type="function">
    <text evidence="17">Catalyzes the dehydration of the S-form of NAD(P)HX at the expense of ADP, which is converted to AMP. Together with NAD(P)HX epimerase, which catalyzes the epimerization of the S- and R-forms, the enzyme allows the repair of both epimers of NAD(P)HX, a damaged form of NAD(P)H that is a result of enzymatic or heat-dependent hydration.</text>
</comment>
<dbReference type="HAMAP" id="MF_01965">
    <property type="entry name" value="NADHX_dehydratase"/>
    <property type="match status" value="1"/>
</dbReference>
<comment type="similarity">
    <text evidence="4 19">In the C-terminal section; belongs to the NnrD/CARKD family.</text>
</comment>
<feature type="binding site" evidence="17">
    <location>
        <position position="265"/>
    </location>
    <ligand>
        <name>(6S)-NADPHX</name>
        <dbReference type="ChEBI" id="CHEBI:64076"/>
    </ligand>
</feature>
<evidence type="ECO:0000256" key="18">
    <source>
        <dbReference type="HAMAP-Rule" id="MF_01966"/>
    </source>
</evidence>
<dbReference type="InterPro" id="IPR036652">
    <property type="entry name" value="YjeF_N_dom_sf"/>
</dbReference>
<evidence type="ECO:0000256" key="14">
    <source>
        <dbReference type="ARBA" id="ARBA00025153"/>
    </source>
</evidence>
<comment type="subunit">
    <text evidence="17">Homotetramer.</text>
</comment>
<keyword evidence="5 18" id="KW-0479">Metal-binding</keyword>
<keyword evidence="7 17" id="KW-0067">ATP-binding</keyword>
<evidence type="ECO:0000259" key="21">
    <source>
        <dbReference type="PROSITE" id="PS51385"/>
    </source>
</evidence>
<feature type="binding site" evidence="18">
    <location>
        <position position="131"/>
    </location>
    <ligand>
        <name>K(+)</name>
        <dbReference type="ChEBI" id="CHEBI:29103"/>
    </ligand>
</feature>
<dbReference type="PROSITE" id="PS51383">
    <property type="entry name" value="YJEF_C_3"/>
    <property type="match status" value="1"/>
</dbReference>
<protein>
    <recommendedName>
        <fullName evidence="19">Bifunctional NAD(P)H-hydrate repair enzyme</fullName>
    </recommendedName>
    <alternativeName>
        <fullName evidence="19">Nicotinamide nucleotide repair protein</fullName>
    </alternativeName>
    <domain>
        <recommendedName>
            <fullName evidence="19">ADP-dependent (S)-NAD(P)H-hydrate dehydratase</fullName>
            <ecNumber evidence="19">4.2.1.136</ecNumber>
        </recommendedName>
        <alternativeName>
            <fullName evidence="19">ADP-dependent NAD(P)HX dehydratase</fullName>
        </alternativeName>
    </domain>
    <domain>
        <recommendedName>
            <fullName evidence="19">NAD(P)H-hydrate epimerase</fullName>
            <ecNumber evidence="19">5.1.99.6</ecNumber>
        </recommendedName>
    </domain>
</protein>
<comment type="cofactor">
    <cofactor evidence="18 19">
        <name>K(+)</name>
        <dbReference type="ChEBI" id="CHEBI:29103"/>
    </cofactor>
    <text evidence="18 19">Binds 1 potassium ion per subunit.</text>
</comment>
<dbReference type="KEGG" id="dmp:FAK_01720"/>
<dbReference type="HAMAP" id="MF_01966">
    <property type="entry name" value="NADHX_epimerase"/>
    <property type="match status" value="1"/>
</dbReference>
<evidence type="ECO:0000256" key="2">
    <source>
        <dbReference type="ARBA" id="ARBA00000909"/>
    </source>
</evidence>
<dbReference type="GO" id="GO:0046496">
    <property type="term" value="P:nicotinamide nucleotide metabolic process"/>
    <property type="evidence" value="ECO:0007669"/>
    <property type="project" value="UniProtKB-UniRule"/>
</dbReference>
<gene>
    <name evidence="22" type="primary">yjeF</name>
    <name evidence="17" type="synonym">nnrD</name>
    <name evidence="18" type="synonym">nnrE</name>
    <name evidence="22" type="ORF">FAK_01720</name>
</gene>
<evidence type="ECO:0000256" key="17">
    <source>
        <dbReference type="HAMAP-Rule" id="MF_01965"/>
    </source>
</evidence>
<dbReference type="InterPro" id="IPR030677">
    <property type="entry name" value="Nnr"/>
</dbReference>
<evidence type="ECO:0000256" key="4">
    <source>
        <dbReference type="ARBA" id="ARBA00009524"/>
    </source>
</evidence>
<proteinExistence type="inferred from homology"/>
<dbReference type="GO" id="GO:0052856">
    <property type="term" value="F:NAD(P)HX epimerase activity"/>
    <property type="evidence" value="ECO:0007669"/>
    <property type="project" value="UniProtKB-UniRule"/>
</dbReference>
<keyword evidence="10 17" id="KW-0520">NAD</keyword>
<comment type="similarity">
    <text evidence="18">Belongs to the NnrE/AIBP family.</text>
</comment>
<dbReference type="PANTHER" id="PTHR12592">
    <property type="entry name" value="ATP-DEPENDENT (S)-NAD(P)H-HYDRATE DEHYDRATASE FAMILY MEMBER"/>
    <property type="match status" value="1"/>
</dbReference>
<evidence type="ECO:0000256" key="19">
    <source>
        <dbReference type="PIRNR" id="PIRNR017184"/>
    </source>
</evidence>
<dbReference type="NCBIfam" id="TIGR00196">
    <property type="entry name" value="yjeF_cterm"/>
    <property type="match status" value="1"/>
</dbReference>
<evidence type="ECO:0000256" key="12">
    <source>
        <dbReference type="ARBA" id="ARBA00023239"/>
    </source>
</evidence>
<keyword evidence="11 18" id="KW-0413">Isomerase</keyword>